<dbReference type="STRING" id="145388.A0A0D2MAF8"/>
<evidence type="ECO:0000313" key="1">
    <source>
        <dbReference type="EMBL" id="KIY97931.1"/>
    </source>
</evidence>
<evidence type="ECO:0000313" key="2">
    <source>
        <dbReference type="Proteomes" id="UP000054498"/>
    </source>
</evidence>
<accession>A0A0D2MAF8</accession>
<dbReference type="EMBL" id="KK102374">
    <property type="protein sequence ID" value="KIY97931.1"/>
    <property type="molecule type" value="Genomic_DNA"/>
</dbReference>
<keyword evidence="2" id="KW-1185">Reference proteome</keyword>
<dbReference type="AlphaFoldDB" id="A0A0D2MAF8"/>
<dbReference type="GeneID" id="25727156"/>
<protein>
    <submittedName>
        <fullName evidence="1">Uncharacterized protein</fullName>
    </submittedName>
</protein>
<dbReference type="KEGG" id="mng:MNEG_10034"/>
<dbReference type="RefSeq" id="XP_013896951.1">
    <property type="nucleotide sequence ID" value="XM_014041497.1"/>
</dbReference>
<organism evidence="1 2">
    <name type="scientific">Monoraphidium neglectum</name>
    <dbReference type="NCBI Taxonomy" id="145388"/>
    <lineage>
        <taxon>Eukaryota</taxon>
        <taxon>Viridiplantae</taxon>
        <taxon>Chlorophyta</taxon>
        <taxon>core chlorophytes</taxon>
        <taxon>Chlorophyceae</taxon>
        <taxon>CS clade</taxon>
        <taxon>Sphaeropleales</taxon>
        <taxon>Selenastraceae</taxon>
        <taxon>Monoraphidium</taxon>
    </lineage>
</organism>
<dbReference type="Proteomes" id="UP000054498">
    <property type="component" value="Unassembled WGS sequence"/>
</dbReference>
<dbReference type="Gene3D" id="2.160.20.120">
    <property type="match status" value="1"/>
</dbReference>
<gene>
    <name evidence="1" type="ORF">MNEG_10034</name>
</gene>
<proteinExistence type="predicted"/>
<dbReference type="OrthoDB" id="549560at2759"/>
<sequence>MLFVASCVAQFNATAPGAAQPGAANETLVSVDQPIPSFFAIRSCVPFSILVLPSKAPPAGAPGSPGANASAAGAARVLFNASGDVINGTNATVADGVLAIQLAHGFETHLPIQLIVYTDPARPLSYAAAYGSGDVVVGPGAANGSAFEAAGGGGGGRVIATGVDVQRVVITSSGTSGHHVHGSFDTARVRASGIGVTGLNSSRPAQVAARLGGITTLVADVPDGSSINGTADGLSKVVYADGQCNVQSATPLFRFPSIFGSAPMGAGAGGGGGLFDTNKCTKVAPEAIGARAPLPATTWTCGIIVDGQTFCT</sequence>
<name>A0A0D2MAF8_9CHLO</name>
<feature type="non-terminal residue" evidence="1">
    <location>
        <position position="312"/>
    </location>
</feature>
<reference evidence="1 2" key="1">
    <citation type="journal article" date="2013" name="BMC Genomics">
        <title>Reconstruction of the lipid metabolism for the microalga Monoraphidium neglectum from its genome sequence reveals characteristics suitable for biofuel production.</title>
        <authorList>
            <person name="Bogen C."/>
            <person name="Al-Dilaimi A."/>
            <person name="Albersmeier A."/>
            <person name="Wichmann J."/>
            <person name="Grundmann M."/>
            <person name="Rupp O."/>
            <person name="Lauersen K.J."/>
            <person name="Blifernez-Klassen O."/>
            <person name="Kalinowski J."/>
            <person name="Goesmann A."/>
            <person name="Mussgnug J.H."/>
            <person name="Kruse O."/>
        </authorList>
    </citation>
    <scope>NUCLEOTIDE SEQUENCE [LARGE SCALE GENOMIC DNA]</scope>
    <source>
        <strain evidence="1 2">SAG 48.87</strain>
    </source>
</reference>